<dbReference type="AlphaFoldDB" id="A0A1I4RT56"/>
<keyword evidence="1" id="KW-0812">Transmembrane</keyword>
<proteinExistence type="predicted"/>
<keyword evidence="1" id="KW-0472">Membrane</keyword>
<gene>
    <name evidence="2" type="ORF">SAMN04488696_1568</name>
</gene>
<evidence type="ECO:0000313" key="2">
    <source>
        <dbReference type="EMBL" id="SFM55406.1"/>
    </source>
</evidence>
<dbReference type="PANTHER" id="PTHR31303">
    <property type="entry name" value="CTP-DEPENDENT DIACYLGLYCEROL KINASE 1"/>
    <property type="match status" value="1"/>
</dbReference>
<sequence length="194" mass="21219">MASISFANELMRKGIHLTSILIILVYAFLGKQETQTLLIVYLVIILSIEHLRLDRGIKLPVFHILLRQKEKQGLGSHVYFTLGALVAVSVFSKDVAFTAILMTTFGDMSAALIGKRFGKIRIFSNGKSLEGCIAEFIVDLTIAVLLLGNPLVAILMAFVATYVETTFVNIDDNLAIAVFSGIFAEAAFLLIAHT</sequence>
<feature type="transmembrane region" description="Helical" evidence="1">
    <location>
        <begin position="136"/>
        <end position="162"/>
    </location>
</feature>
<name>A0A1I4RT56_9EURY</name>
<organism evidence="2 3">
    <name type="scientific">Methanolobus profundi</name>
    <dbReference type="NCBI Taxonomy" id="487685"/>
    <lineage>
        <taxon>Archaea</taxon>
        <taxon>Methanobacteriati</taxon>
        <taxon>Methanobacteriota</taxon>
        <taxon>Stenosarchaea group</taxon>
        <taxon>Methanomicrobia</taxon>
        <taxon>Methanosarcinales</taxon>
        <taxon>Methanosarcinaceae</taxon>
        <taxon>Methanolobus</taxon>
    </lineage>
</organism>
<accession>A0A1I4RT56</accession>
<protein>
    <submittedName>
        <fullName evidence="2">Dolichol kinase</fullName>
    </submittedName>
</protein>
<feature type="transmembrane region" description="Helical" evidence="1">
    <location>
        <begin position="35"/>
        <end position="53"/>
    </location>
</feature>
<dbReference type="GO" id="GO:0004143">
    <property type="term" value="F:ATP-dependent diacylglycerol kinase activity"/>
    <property type="evidence" value="ECO:0007669"/>
    <property type="project" value="InterPro"/>
</dbReference>
<dbReference type="RefSeq" id="WP_091935759.1">
    <property type="nucleotide sequence ID" value="NZ_FOUJ01000003.1"/>
</dbReference>
<keyword evidence="3" id="KW-1185">Reference proteome</keyword>
<reference evidence="3" key="1">
    <citation type="submission" date="2016-10" db="EMBL/GenBank/DDBJ databases">
        <authorList>
            <person name="Varghese N."/>
            <person name="Submissions S."/>
        </authorList>
    </citation>
    <scope>NUCLEOTIDE SEQUENCE [LARGE SCALE GENOMIC DNA]</scope>
    <source>
        <strain evidence="3">Mob M</strain>
    </source>
</reference>
<feature type="transmembrane region" description="Helical" evidence="1">
    <location>
        <begin position="74"/>
        <end position="91"/>
    </location>
</feature>
<keyword evidence="2" id="KW-0418">Kinase</keyword>
<feature type="transmembrane region" description="Helical" evidence="1">
    <location>
        <begin position="97"/>
        <end position="115"/>
    </location>
</feature>
<evidence type="ECO:0000256" key="1">
    <source>
        <dbReference type="SAM" id="Phobius"/>
    </source>
</evidence>
<feature type="transmembrane region" description="Helical" evidence="1">
    <location>
        <begin position="12"/>
        <end position="29"/>
    </location>
</feature>
<dbReference type="STRING" id="487685.SAMN04488696_1568"/>
<keyword evidence="2" id="KW-0808">Transferase</keyword>
<dbReference type="PANTHER" id="PTHR31303:SF1">
    <property type="entry name" value="CTP-DEPENDENT DIACYLGLYCEROL KINASE 1"/>
    <property type="match status" value="1"/>
</dbReference>
<keyword evidence="1" id="KW-1133">Transmembrane helix</keyword>
<dbReference type="Proteomes" id="UP000198535">
    <property type="component" value="Unassembled WGS sequence"/>
</dbReference>
<feature type="transmembrane region" description="Helical" evidence="1">
    <location>
        <begin position="174"/>
        <end position="192"/>
    </location>
</feature>
<dbReference type="InterPro" id="IPR037997">
    <property type="entry name" value="Dgk1-like"/>
</dbReference>
<dbReference type="EMBL" id="FOUJ01000003">
    <property type="protein sequence ID" value="SFM55406.1"/>
    <property type="molecule type" value="Genomic_DNA"/>
</dbReference>
<evidence type="ECO:0000313" key="3">
    <source>
        <dbReference type="Proteomes" id="UP000198535"/>
    </source>
</evidence>
<dbReference type="OrthoDB" id="107330at2157"/>